<evidence type="ECO:0000313" key="2">
    <source>
        <dbReference type="Proteomes" id="UP000244722"/>
    </source>
</evidence>
<accession>A0A2T6ZY58</accession>
<proteinExistence type="predicted"/>
<name>A0A2T6ZY58_TUBBO</name>
<comment type="caution">
    <text evidence="1">The sequence shown here is derived from an EMBL/GenBank/DDBJ whole genome shotgun (WGS) entry which is preliminary data.</text>
</comment>
<dbReference type="Proteomes" id="UP000244722">
    <property type="component" value="Unassembled WGS sequence"/>
</dbReference>
<reference evidence="1 2" key="1">
    <citation type="submission" date="2017-04" db="EMBL/GenBank/DDBJ databases">
        <title>Draft genome sequence of Tuber borchii Vittad., a whitish edible truffle.</title>
        <authorList>
            <consortium name="DOE Joint Genome Institute"/>
            <person name="Murat C."/>
            <person name="Kuo A."/>
            <person name="Barry K.W."/>
            <person name="Clum A."/>
            <person name="Dockter R.B."/>
            <person name="Fauchery L."/>
            <person name="Iotti M."/>
            <person name="Kohler A."/>
            <person name="Labutti K."/>
            <person name="Lindquist E.A."/>
            <person name="Lipzen A."/>
            <person name="Ohm R.A."/>
            <person name="Wang M."/>
            <person name="Grigoriev I.V."/>
            <person name="Zambonelli A."/>
            <person name="Martin F.M."/>
        </authorList>
    </citation>
    <scope>NUCLEOTIDE SEQUENCE [LARGE SCALE GENOMIC DNA]</scope>
    <source>
        <strain evidence="1 2">Tbo3840</strain>
    </source>
</reference>
<gene>
    <name evidence="1" type="ORF">B9Z19DRAFT_735149</name>
</gene>
<sequence>MTPRITIRSAPPKPCILKINPDLSKTCAFYKANFLKTPTGYRTNPSPTSECTHFPDRVAEWISLLARNGSTLARSAPWQS</sequence>
<protein>
    <submittedName>
        <fullName evidence="1">Uncharacterized protein</fullName>
    </submittedName>
</protein>
<organism evidence="1 2">
    <name type="scientific">Tuber borchii</name>
    <name type="common">White truffle</name>
    <dbReference type="NCBI Taxonomy" id="42251"/>
    <lineage>
        <taxon>Eukaryota</taxon>
        <taxon>Fungi</taxon>
        <taxon>Dikarya</taxon>
        <taxon>Ascomycota</taxon>
        <taxon>Pezizomycotina</taxon>
        <taxon>Pezizomycetes</taxon>
        <taxon>Pezizales</taxon>
        <taxon>Tuberaceae</taxon>
        <taxon>Tuber</taxon>
    </lineage>
</organism>
<dbReference type="AlphaFoldDB" id="A0A2T6ZY58"/>
<evidence type="ECO:0000313" key="1">
    <source>
        <dbReference type="EMBL" id="PUU80421.1"/>
    </source>
</evidence>
<keyword evidence="2" id="KW-1185">Reference proteome</keyword>
<dbReference type="EMBL" id="NESQ01000065">
    <property type="protein sequence ID" value="PUU80421.1"/>
    <property type="molecule type" value="Genomic_DNA"/>
</dbReference>